<dbReference type="SUPFAM" id="SSF53328">
    <property type="entry name" value="Formyltransferase"/>
    <property type="match status" value="1"/>
</dbReference>
<dbReference type="Proteomes" id="UP000274922">
    <property type="component" value="Unassembled WGS sequence"/>
</dbReference>
<dbReference type="InterPro" id="IPR036477">
    <property type="entry name" value="Formyl_transf_N_sf"/>
</dbReference>
<reference evidence="4 5" key="1">
    <citation type="journal article" date="2018" name="Nat. Microbiol.">
        <title>Leveraging single-cell genomics to expand the fungal tree of life.</title>
        <authorList>
            <person name="Ahrendt S.R."/>
            <person name="Quandt C.A."/>
            <person name="Ciobanu D."/>
            <person name="Clum A."/>
            <person name="Salamov A."/>
            <person name="Andreopoulos B."/>
            <person name="Cheng J.F."/>
            <person name="Woyke T."/>
            <person name="Pelin A."/>
            <person name="Henrissat B."/>
            <person name="Reynolds N.K."/>
            <person name="Benny G.L."/>
            <person name="Smith M.E."/>
            <person name="James T.Y."/>
            <person name="Grigoriev I.V."/>
        </authorList>
    </citation>
    <scope>NUCLEOTIDE SEQUENCE [LARGE SCALE GENOMIC DNA]</scope>
    <source>
        <strain evidence="4 5">ATCC 52028</strain>
    </source>
</reference>
<gene>
    <name evidence="2" type="ORF">CAUPRSCDRAFT_4446</name>
    <name evidence="3" type="ORF">CXG81DRAFT_7525</name>
</gene>
<organism evidence="3 5">
    <name type="scientific">Caulochytrium protostelioides</name>
    <dbReference type="NCBI Taxonomy" id="1555241"/>
    <lineage>
        <taxon>Eukaryota</taxon>
        <taxon>Fungi</taxon>
        <taxon>Fungi incertae sedis</taxon>
        <taxon>Chytridiomycota</taxon>
        <taxon>Chytridiomycota incertae sedis</taxon>
        <taxon>Chytridiomycetes</taxon>
        <taxon>Caulochytriales</taxon>
        <taxon>Caulochytriaceae</taxon>
        <taxon>Caulochytrium</taxon>
    </lineage>
</organism>
<dbReference type="PANTHER" id="PTHR11138">
    <property type="entry name" value="METHIONYL-TRNA FORMYLTRANSFERASE"/>
    <property type="match status" value="1"/>
</dbReference>
<dbReference type="InterPro" id="IPR002376">
    <property type="entry name" value="Formyl_transf_N"/>
</dbReference>
<dbReference type="Proteomes" id="UP000268535">
    <property type="component" value="Unassembled WGS sequence"/>
</dbReference>
<dbReference type="PANTHER" id="PTHR11138:SF5">
    <property type="entry name" value="METHIONYL-TRNA FORMYLTRANSFERASE, MITOCHONDRIAL"/>
    <property type="match status" value="1"/>
</dbReference>
<evidence type="ECO:0000313" key="3">
    <source>
        <dbReference type="EMBL" id="RKO98651.1"/>
    </source>
</evidence>
<feature type="non-terminal residue" evidence="3">
    <location>
        <position position="1"/>
    </location>
</feature>
<keyword evidence="5" id="KW-1185">Reference proteome</keyword>
<proteinExistence type="predicted"/>
<protein>
    <submittedName>
        <fullName evidence="2">Formyl transferase</fullName>
    </submittedName>
</protein>
<accession>A0A4P9WYR4</accession>
<feature type="non-terminal residue" evidence="3">
    <location>
        <position position="74"/>
    </location>
</feature>
<evidence type="ECO:0000313" key="4">
    <source>
        <dbReference type="Proteomes" id="UP000268535"/>
    </source>
</evidence>
<dbReference type="OrthoDB" id="10268103at2759"/>
<evidence type="ECO:0000313" key="2">
    <source>
        <dbReference type="EMBL" id="RKO97832.1"/>
    </source>
</evidence>
<dbReference type="Gene3D" id="3.40.50.12230">
    <property type="match status" value="1"/>
</dbReference>
<keyword evidence="2" id="KW-0808">Transferase</keyword>
<dbReference type="STRING" id="1555241.A0A4P9WYR4"/>
<name>A0A4P9WYR4_9FUNG</name>
<dbReference type="GO" id="GO:0004479">
    <property type="term" value="F:methionyl-tRNA formyltransferase activity"/>
    <property type="evidence" value="ECO:0007669"/>
    <property type="project" value="TreeGrafter"/>
</dbReference>
<reference evidence="2" key="3">
    <citation type="submission" date="2018-08" db="EMBL/GenBank/DDBJ databases">
        <title>Leveraging single-cell genomics to expand the Fungal Tree of Life.</title>
        <authorList>
            <consortium name="DOE Joint Genome Institute"/>
            <person name="Ahrendt S.R."/>
            <person name="Quandt C.A."/>
            <person name="Ciobanu D."/>
            <person name="Clum A."/>
            <person name="Salamov A."/>
            <person name="Andreopoulos B."/>
            <person name="Cheng J.-F."/>
            <person name="Woyke T."/>
            <person name="Pelin A."/>
            <person name="Henrissat B."/>
            <person name="Reynolds N."/>
            <person name="Benny G.L."/>
            <person name="Smith M.E."/>
            <person name="James T.Y."/>
            <person name="Grigoriev I.V."/>
        </authorList>
    </citation>
    <scope>NUCLEOTIDE SEQUENCE</scope>
    <source>
        <strain evidence="2">ATCC 52028</strain>
    </source>
</reference>
<evidence type="ECO:0000259" key="1">
    <source>
        <dbReference type="Pfam" id="PF00551"/>
    </source>
</evidence>
<evidence type="ECO:0000313" key="5">
    <source>
        <dbReference type="Proteomes" id="UP000274922"/>
    </source>
</evidence>
<dbReference type="GO" id="GO:0005739">
    <property type="term" value="C:mitochondrion"/>
    <property type="evidence" value="ECO:0007669"/>
    <property type="project" value="TreeGrafter"/>
</dbReference>
<dbReference type="AlphaFoldDB" id="A0A4P9WYR4"/>
<sequence length="74" mass="7701">WDVAVVVSFGAFLPPALIAQFGVAALNVHPSLLPLYRGAAPIQHALLRGDPVTGVSVITLSPTAFDMGHLVAQQ</sequence>
<dbReference type="EMBL" id="ML009158">
    <property type="protein sequence ID" value="RKO97832.1"/>
    <property type="molecule type" value="Genomic_DNA"/>
</dbReference>
<feature type="domain" description="Formyl transferase N-terminal" evidence="1">
    <location>
        <begin position="2"/>
        <end position="74"/>
    </location>
</feature>
<dbReference type="Pfam" id="PF00551">
    <property type="entry name" value="Formyl_trans_N"/>
    <property type="match status" value="1"/>
</dbReference>
<reference evidence="3" key="2">
    <citation type="submission" date="2018-04" db="EMBL/GenBank/DDBJ databases">
        <title>Leveraging single-cell genomics to expand the Fungal Tree of Life.</title>
        <authorList>
            <consortium name="DOE Joint Genome Institute"/>
            <person name="Ahrendt S.R."/>
            <person name="Quandt C.A."/>
            <person name="Ciobanu D."/>
            <person name="Clum A."/>
            <person name="Salamov A."/>
            <person name="Andreopoulos B."/>
            <person name="Cheng J.-F."/>
            <person name="Woyke T."/>
            <person name="Pelin A."/>
            <person name="Henrissat B."/>
            <person name="Benny G.L."/>
            <person name="Smith M.E."/>
            <person name="James T.Y."/>
            <person name="Grigoriev I.V."/>
        </authorList>
    </citation>
    <scope>NUCLEOTIDE SEQUENCE</scope>
    <source>
        <strain evidence="3">ATCC 52028</strain>
    </source>
</reference>
<dbReference type="EMBL" id="ML014385">
    <property type="protein sequence ID" value="RKO98651.1"/>
    <property type="molecule type" value="Genomic_DNA"/>
</dbReference>